<feature type="non-terminal residue" evidence="3">
    <location>
        <position position="1"/>
    </location>
</feature>
<feature type="domain" description="Endonuclease/exonuclease/phosphatase" evidence="2">
    <location>
        <begin position="86"/>
        <end position="148"/>
    </location>
</feature>
<dbReference type="SUPFAM" id="SSF56219">
    <property type="entry name" value="DNase I-like"/>
    <property type="match status" value="1"/>
</dbReference>
<dbReference type="Pfam" id="PF14529">
    <property type="entry name" value="Exo_endo_phos_2"/>
    <property type="match status" value="1"/>
</dbReference>
<comment type="caution">
    <text evidence="3">The sequence shown here is derived from an EMBL/GenBank/DDBJ whole genome shotgun (WGS) entry which is preliminary data.</text>
</comment>
<feature type="region of interest" description="Disordered" evidence="1">
    <location>
        <begin position="163"/>
        <end position="255"/>
    </location>
</feature>
<dbReference type="InterPro" id="IPR036691">
    <property type="entry name" value="Endo/exonu/phosph_ase_sf"/>
</dbReference>
<keyword evidence="4" id="KW-1185">Reference proteome</keyword>
<reference evidence="3" key="1">
    <citation type="submission" date="2022-03" db="EMBL/GenBank/DDBJ databases">
        <authorList>
            <person name="Lindestad O."/>
        </authorList>
    </citation>
    <scope>NUCLEOTIDE SEQUENCE</scope>
</reference>
<organism evidence="3 4">
    <name type="scientific">Pararge aegeria aegeria</name>
    <dbReference type="NCBI Taxonomy" id="348720"/>
    <lineage>
        <taxon>Eukaryota</taxon>
        <taxon>Metazoa</taxon>
        <taxon>Ecdysozoa</taxon>
        <taxon>Arthropoda</taxon>
        <taxon>Hexapoda</taxon>
        <taxon>Insecta</taxon>
        <taxon>Pterygota</taxon>
        <taxon>Neoptera</taxon>
        <taxon>Endopterygota</taxon>
        <taxon>Lepidoptera</taxon>
        <taxon>Glossata</taxon>
        <taxon>Ditrysia</taxon>
        <taxon>Papilionoidea</taxon>
        <taxon>Nymphalidae</taxon>
        <taxon>Satyrinae</taxon>
        <taxon>Satyrini</taxon>
        <taxon>Parargina</taxon>
        <taxon>Pararge</taxon>
    </lineage>
</organism>
<protein>
    <submittedName>
        <fullName evidence="3">Jg17856 protein</fullName>
    </submittedName>
</protein>
<name>A0A8S4QDM7_9NEOP</name>
<feature type="compositionally biased region" description="Polar residues" evidence="1">
    <location>
        <begin position="166"/>
        <end position="190"/>
    </location>
</feature>
<evidence type="ECO:0000313" key="4">
    <source>
        <dbReference type="Proteomes" id="UP000838756"/>
    </source>
</evidence>
<dbReference type="GO" id="GO:0003824">
    <property type="term" value="F:catalytic activity"/>
    <property type="evidence" value="ECO:0007669"/>
    <property type="project" value="InterPro"/>
</dbReference>
<sequence>MKNDTPVTNTEATAPGLSVDNAFDDIEAVEMESVTTHPSNMTYGRGDLTAVRIQNGTKQGTVAAARPLVLASLYLPIEGKISTKEVMDLIEHCEDDDDTDLGRQQPTPHPMGKYQTIIDLTLASNNISDQIKNWHVCEELTLSDHRRISFELDLIKLQEIPEKQNNKIQSSDTGKHNMQQQTRNKGNAANRSKYKTNKETHNNVLCKSMPTKNTKNKTCTKTQLVGPRPGEKKTKVKAPFQQSKEHQERRRLGQH</sequence>
<dbReference type="AlphaFoldDB" id="A0A8S4QDM7"/>
<gene>
    <name evidence="3" type="primary">jg17856</name>
    <name evidence="3" type="ORF">PAEG_LOCUS80</name>
</gene>
<dbReference type="Gene3D" id="3.60.10.10">
    <property type="entry name" value="Endonuclease/exonuclease/phosphatase"/>
    <property type="match status" value="1"/>
</dbReference>
<proteinExistence type="predicted"/>
<feature type="compositionally biased region" description="Low complexity" evidence="1">
    <location>
        <begin position="211"/>
        <end position="222"/>
    </location>
</feature>
<dbReference type="EMBL" id="CAKXAJ010000272">
    <property type="protein sequence ID" value="CAH2207459.1"/>
    <property type="molecule type" value="Genomic_DNA"/>
</dbReference>
<evidence type="ECO:0000256" key="1">
    <source>
        <dbReference type="SAM" id="MobiDB-lite"/>
    </source>
</evidence>
<feature type="compositionally biased region" description="Basic and acidic residues" evidence="1">
    <location>
        <begin position="243"/>
        <end position="255"/>
    </location>
</feature>
<accession>A0A8S4QDM7</accession>
<evidence type="ECO:0000259" key="2">
    <source>
        <dbReference type="Pfam" id="PF14529"/>
    </source>
</evidence>
<dbReference type="Proteomes" id="UP000838756">
    <property type="component" value="Unassembled WGS sequence"/>
</dbReference>
<dbReference type="OrthoDB" id="5419617at2759"/>
<evidence type="ECO:0000313" key="3">
    <source>
        <dbReference type="EMBL" id="CAH2207459.1"/>
    </source>
</evidence>
<dbReference type="InterPro" id="IPR005135">
    <property type="entry name" value="Endo/exonuclease/phosphatase"/>
</dbReference>